<name>A0A3N1UQS3_9BACT</name>
<accession>A0A3N1UQS3</accession>
<proteinExistence type="predicted"/>
<sequence length="280" mass="30881">MESKVVQALGMRHEPVAIFWTDEKPQGASVFRPGKWGCVMWMLVGASRGKPAAFDRESYGCWGGGVGLGFGNQYRAFPGGEACFHYFLSVGNKHWEQGRAVCEKMENSGAAAFVEDFREGEAYLKDPKLVERFVQDLPITEIPARYVVFQPLSAANATQGAPQVVVFWAEPHQLAALVVLTNYGREGNEHVIVPFAAGCQSIGIYAYHEGQKKKPRGVIGQMDLSARLNVCKTMGDHVFTFAAPWRLFMELEENVTGSFADRSVWSQLKARLGIAKTGTP</sequence>
<dbReference type="EMBL" id="RJVA01000011">
    <property type="protein sequence ID" value="ROQ93435.1"/>
    <property type="molecule type" value="Genomic_DNA"/>
</dbReference>
<dbReference type="Pfam" id="PF02596">
    <property type="entry name" value="DUF169"/>
    <property type="match status" value="1"/>
</dbReference>
<protein>
    <submittedName>
        <fullName evidence="1">COG2043 family uncharacterized protein</fullName>
    </submittedName>
</protein>
<gene>
    <name evidence="1" type="ORF">EDC27_1452</name>
</gene>
<dbReference type="RefSeq" id="WP_123289941.1">
    <property type="nucleotide sequence ID" value="NZ_RJVA01000011.1"/>
</dbReference>
<dbReference type="Proteomes" id="UP000276223">
    <property type="component" value="Unassembled WGS sequence"/>
</dbReference>
<evidence type="ECO:0000313" key="2">
    <source>
        <dbReference type="Proteomes" id="UP000276223"/>
    </source>
</evidence>
<keyword evidence="2" id="KW-1185">Reference proteome</keyword>
<dbReference type="AlphaFoldDB" id="A0A3N1UQS3"/>
<reference evidence="1 2" key="1">
    <citation type="submission" date="2018-11" db="EMBL/GenBank/DDBJ databases">
        <title>Genomic Encyclopedia of Type Strains, Phase IV (KMG-IV): sequencing the most valuable type-strain genomes for metagenomic binning, comparative biology and taxonomic classification.</title>
        <authorList>
            <person name="Goeker M."/>
        </authorList>
    </citation>
    <scope>NUCLEOTIDE SEQUENCE [LARGE SCALE GENOMIC DNA]</scope>
    <source>
        <strain evidence="1 2">DSM 22027</strain>
    </source>
</reference>
<dbReference type="OrthoDB" id="9779322at2"/>
<comment type="caution">
    <text evidence="1">The sequence shown here is derived from an EMBL/GenBank/DDBJ whole genome shotgun (WGS) entry which is preliminary data.</text>
</comment>
<dbReference type="InterPro" id="IPR003748">
    <property type="entry name" value="DUF169"/>
</dbReference>
<evidence type="ECO:0000313" key="1">
    <source>
        <dbReference type="EMBL" id="ROQ93435.1"/>
    </source>
</evidence>
<organism evidence="1 2">
    <name type="scientific">Desulfosoma caldarium</name>
    <dbReference type="NCBI Taxonomy" id="610254"/>
    <lineage>
        <taxon>Bacteria</taxon>
        <taxon>Pseudomonadati</taxon>
        <taxon>Thermodesulfobacteriota</taxon>
        <taxon>Syntrophobacteria</taxon>
        <taxon>Syntrophobacterales</taxon>
        <taxon>Syntrophobacteraceae</taxon>
        <taxon>Desulfosoma</taxon>
    </lineage>
</organism>